<gene>
    <name evidence="1" type="ORF">CR513_29729</name>
</gene>
<dbReference type="AlphaFoldDB" id="A0A371GDN5"/>
<organism evidence="1 2">
    <name type="scientific">Mucuna pruriens</name>
    <name type="common">Velvet bean</name>
    <name type="synonym">Dolichos pruriens</name>
    <dbReference type="NCBI Taxonomy" id="157652"/>
    <lineage>
        <taxon>Eukaryota</taxon>
        <taxon>Viridiplantae</taxon>
        <taxon>Streptophyta</taxon>
        <taxon>Embryophyta</taxon>
        <taxon>Tracheophyta</taxon>
        <taxon>Spermatophyta</taxon>
        <taxon>Magnoliopsida</taxon>
        <taxon>eudicotyledons</taxon>
        <taxon>Gunneridae</taxon>
        <taxon>Pentapetalae</taxon>
        <taxon>rosids</taxon>
        <taxon>fabids</taxon>
        <taxon>Fabales</taxon>
        <taxon>Fabaceae</taxon>
        <taxon>Papilionoideae</taxon>
        <taxon>50 kb inversion clade</taxon>
        <taxon>NPAAA clade</taxon>
        <taxon>indigoferoid/millettioid clade</taxon>
        <taxon>Phaseoleae</taxon>
        <taxon>Mucuna</taxon>
    </lineage>
</organism>
<comment type="caution">
    <text evidence="1">The sequence shown here is derived from an EMBL/GenBank/DDBJ whole genome shotgun (WGS) entry which is preliminary data.</text>
</comment>
<reference evidence="1" key="1">
    <citation type="submission" date="2018-05" db="EMBL/GenBank/DDBJ databases">
        <title>Draft genome of Mucuna pruriens seed.</title>
        <authorList>
            <person name="Nnadi N.E."/>
            <person name="Vos R."/>
            <person name="Hasami M.H."/>
            <person name="Devisetty U.K."/>
            <person name="Aguiy J.C."/>
        </authorList>
    </citation>
    <scope>NUCLEOTIDE SEQUENCE [LARGE SCALE GENOMIC DNA]</scope>
    <source>
        <strain evidence="1">JCA_2017</strain>
    </source>
</reference>
<name>A0A371GDN5_MUCPR</name>
<dbReference type="EMBL" id="QJKJ01005880">
    <property type="protein sequence ID" value="RDX88659.1"/>
    <property type="molecule type" value="Genomic_DNA"/>
</dbReference>
<dbReference type="Proteomes" id="UP000257109">
    <property type="component" value="Unassembled WGS sequence"/>
</dbReference>
<evidence type="ECO:0000313" key="1">
    <source>
        <dbReference type="EMBL" id="RDX88659.1"/>
    </source>
</evidence>
<keyword evidence="2" id="KW-1185">Reference proteome</keyword>
<feature type="non-terminal residue" evidence="1">
    <location>
        <position position="1"/>
    </location>
</feature>
<proteinExistence type="predicted"/>
<evidence type="ECO:0000313" key="2">
    <source>
        <dbReference type="Proteomes" id="UP000257109"/>
    </source>
</evidence>
<protein>
    <submittedName>
        <fullName evidence="1">Uncharacterized protein</fullName>
    </submittedName>
</protein>
<sequence>MPQQPILFYDVFDVWGIDFMGHSQSPMDTYTLCLSSTIQTVKLKYSTTKSRKHCKRWPIPTGTTRANSLRMLYGHTDFIGDVSLLDYFRQAMQPSLRPSRQLKEAPTTRIGRTLLGSIRELLDL</sequence>
<accession>A0A371GDN5</accession>